<dbReference type="GO" id="GO:0000815">
    <property type="term" value="C:ESCRT III complex"/>
    <property type="evidence" value="ECO:0007669"/>
    <property type="project" value="TreeGrafter"/>
</dbReference>
<dbReference type="Pfam" id="PF03357">
    <property type="entry name" value="Snf7"/>
    <property type="match status" value="1"/>
</dbReference>
<evidence type="ECO:0000256" key="2">
    <source>
        <dbReference type="ARBA" id="ARBA00006190"/>
    </source>
</evidence>
<keyword evidence="4" id="KW-0967">Endosome</keyword>
<evidence type="ECO:0000256" key="3">
    <source>
        <dbReference type="ARBA" id="ARBA00022448"/>
    </source>
</evidence>
<dbReference type="GO" id="GO:0032511">
    <property type="term" value="P:late endosome to vacuole transport via multivesicular body sorting pathway"/>
    <property type="evidence" value="ECO:0007669"/>
    <property type="project" value="TreeGrafter"/>
</dbReference>
<keyword evidence="9" id="KW-1185">Reference proteome</keyword>
<evidence type="ECO:0000313" key="8">
    <source>
        <dbReference type="EMBL" id="CAJ0568085.1"/>
    </source>
</evidence>
<dbReference type="PANTHER" id="PTHR22761:SF5">
    <property type="entry name" value="CHARGED MULTIVESICULAR BODY PROTEIN 6"/>
    <property type="match status" value="1"/>
</dbReference>
<evidence type="ECO:0008006" key="10">
    <source>
        <dbReference type="Google" id="ProtNLM"/>
    </source>
</evidence>
<comment type="subcellular location">
    <subcellularLocation>
        <location evidence="1">Endosome membrane</location>
    </subcellularLocation>
</comment>
<evidence type="ECO:0000256" key="7">
    <source>
        <dbReference type="SAM" id="MobiDB-lite"/>
    </source>
</evidence>
<dbReference type="EMBL" id="CATQJA010001656">
    <property type="protein sequence ID" value="CAJ0568085.1"/>
    <property type="molecule type" value="Genomic_DNA"/>
</dbReference>
<evidence type="ECO:0000256" key="6">
    <source>
        <dbReference type="ARBA" id="ARBA00023136"/>
    </source>
</evidence>
<evidence type="ECO:0000256" key="4">
    <source>
        <dbReference type="ARBA" id="ARBA00022753"/>
    </source>
</evidence>
<dbReference type="GO" id="GO:0006900">
    <property type="term" value="P:vesicle budding from membrane"/>
    <property type="evidence" value="ECO:0007669"/>
    <property type="project" value="TreeGrafter"/>
</dbReference>
<dbReference type="AlphaFoldDB" id="A0AA36CHB0"/>
<keyword evidence="5" id="KW-0653">Protein transport</keyword>
<dbReference type="GO" id="GO:0005771">
    <property type="term" value="C:multivesicular body"/>
    <property type="evidence" value="ECO:0007669"/>
    <property type="project" value="TreeGrafter"/>
</dbReference>
<comment type="similarity">
    <text evidence="2">Belongs to the SNF7 family.</text>
</comment>
<feature type="non-terminal residue" evidence="8">
    <location>
        <position position="208"/>
    </location>
</feature>
<dbReference type="InterPro" id="IPR005024">
    <property type="entry name" value="Snf7_fam"/>
</dbReference>
<reference evidence="8" key="1">
    <citation type="submission" date="2023-06" db="EMBL/GenBank/DDBJ databases">
        <authorList>
            <person name="Delattre M."/>
        </authorList>
    </citation>
    <scope>NUCLEOTIDE SEQUENCE</scope>
    <source>
        <strain evidence="8">AF72</strain>
    </source>
</reference>
<accession>A0AA36CHB0</accession>
<name>A0AA36CHB0_9BILA</name>
<proteinExistence type="inferred from homology"/>
<keyword evidence="6" id="KW-0472">Membrane</keyword>
<feature type="region of interest" description="Disordered" evidence="7">
    <location>
        <begin position="174"/>
        <end position="208"/>
    </location>
</feature>
<dbReference type="Gene3D" id="6.10.140.1230">
    <property type="match status" value="1"/>
</dbReference>
<evidence type="ECO:0000313" key="9">
    <source>
        <dbReference type="Proteomes" id="UP001177023"/>
    </source>
</evidence>
<dbReference type="PANTHER" id="PTHR22761">
    <property type="entry name" value="CHARGED MULTIVESICULAR BODY PROTEIN"/>
    <property type="match status" value="1"/>
</dbReference>
<organism evidence="8 9">
    <name type="scientific">Mesorhabditis spiculigera</name>
    <dbReference type="NCBI Taxonomy" id="96644"/>
    <lineage>
        <taxon>Eukaryota</taxon>
        <taxon>Metazoa</taxon>
        <taxon>Ecdysozoa</taxon>
        <taxon>Nematoda</taxon>
        <taxon>Chromadorea</taxon>
        <taxon>Rhabditida</taxon>
        <taxon>Rhabditina</taxon>
        <taxon>Rhabditomorpha</taxon>
        <taxon>Rhabditoidea</taxon>
        <taxon>Rhabditidae</taxon>
        <taxon>Mesorhabditinae</taxon>
        <taxon>Mesorhabditis</taxon>
    </lineage>
</organism>
<protein>
    <recommendedName>
        <fullName evidence="10">Charged multivesicular body protein 6</fullName>
    </recommendedName>
</protein>
<evidence type="ECO:0000256" key="1">
    <source>
        <dbReference type="ARBA" id="ARBA00004608"/>
    </source>
</evidence>
<sequence>MGGLFSKKPRSPTPIKNCEITEQDQAIIRLKTQRDRIKQYMKGKQKCMDKEKELARKLIQEGRKDRALLILKKKRYQEKTFENLLAQLSNIETMVNDLEFAQIQQQVVNCLSDGNEALKNMNKLFDMDDLERIMDETKEAAEYQEEISNMLSGKLDATDLVDVEAELAALLDHEGKMQLPDVPTNPMPEVQREREAEGRKKERVALEA</sequence>
<dbReference type="Proteomes" id="UP001177023">
    <property type="component" value="Unassembled WGS sequence"/>
</dbReference>
<keyword evidence="3" id="KW-0813">Transport</keyword>
<gene>
    <name evidence="8" type="ORF">MSPICULIGERA_LOCUS6612</name>
</gene>
<comment type="caution">
    <text evidence="8">The sequence shown here is derived from an EMBL/GenBank/DDBJ whole genome shotgun (WGS) entry which is preliminary data.</text>
</comment>
<evidence type="ECO:0000256" key="5">
    <source>
        <dbReference type="ARBA" id="ARBA00022927"/>
    </source>
</evidence>
<dbReference type="GO" id="GO:0015031">
    <property type="term" value="P:protein transport"/>
    <property type="evidence" value="ECO:0007669"/>
    <property type="project" value="UniProtKB-KW"/>
</dbReference>
<feature type="compositionally biased region" description="Basic and acidic residues" evidence="7">
    <location>
        <begin position="190"/>
        <end position="208"/>
    </location>
</feature>